<dbReference type="Proteomes" id="UP000332933">
    <property type="component" value="Unassembled WGS sequence"/>
</dbReference>
<proteinExistence type="predicted"/>
<dbReference type="InterPro" id="IPR052050">
    <property type="entry name" value="SecEffector_AnkRepeat"/>
</dbReference>
<evidence type="ECO:0000313" key="2">
    <source>
        <dbReference type="EMBL" id="VFT79480.1"/>
    </source>
</evidence>
<dbReference type="PANTHER" id="PTHR46586:SF3">
    <property type="entry name" value="ANKYRIN REPEAT-CONTAINING PROTEIN"/>
    <property type="match status" value="1"/>
</dbReference>
<dbReference type="SMART" id="SM00248">
    <property type="entry name" value="ANK"/>
    <property type="match status" value="6"/>
</dbReference>
<dbReference type="AlphaFoldDB" id="A0A485KCV8"/>
<dbReference type="Pfam" id="PF12796">
    <property type="entry name" value="Ank_2"/>
    <property type="match status" value="2"/>
</dbReference>
<evidence type="ECO:0000313" key="3">
    <source>
        <dbReference type="Proteomes" id="UP000332933"/>
    </source>
</evidence>
<dbReference type="Gene3D" id="1.25.40.20">
    <property type="entry name" value="Ankyrin repeat-containing domain"/>
    <property type="match status" value="4"/>
</dbReference>
<dbReference type="PANTHER" id="PTHR46586">
    <property type="entry name" value="ANKYRIN REPEAT-CONTAINING PROTEIN"/>
    <property type="match status" value="1"/>
</dbReference>
<accession>A0A485KCV8</accession>
<dbReference type="Pfam" id="PF13637">
    <property type="entry name" value="Ank_4"/>
    <property type="match status" value="2"/>
</dbReference>
<name>A0A485KCV8_9STRA</name>
<sequence length="680" mass="76108">MTTTKVSPVAAAQVCLSTELMRLIGQFQDGVFVDMQPFVDLDVPRPWRHDESDHPTSRCRVDLLDDSFPCILDAANVALAPWLASYGFSRLDKLFGCLDHMRPLVMLHAISHANLVLLDFLDATFSLTSFHGNVIDVAAFLNQYAVLRFLHDHGHRGCTSDAMDHAARHGHLVMVDFLLAHYHCQSNLESALHEAILHGHVEVMHYLQDTTHVQLDRSQIRHIMCDIASMGHLAMLQLIFDPLVDSSEKVMHAAAGNGHLDIVQWLYSQNVRATSNTVAQAAHNGHLDVVRFLHQHQPSTCQFHHRYIRVMHFSEDYDVKPSRRDCFRHCMDIAAEHGYLKMVDYLGTHGGHWSDDVMDYTAKHGHLHVLQRLHHFHQVLYGQDGTNPPPCTTFAMDFAAANGHLNIVQWLHETFPQVGCSTAALDMAAGGNHMEVVQWLLAHRREGGSAWALDLATHGGHLEMLQYLTNTSYIFSADASGATPQEGKCGCGCEFKQRVELAAAGGHVDIIEWLFAQEIQPCETRAMDIAIAHGHVDLVRWLYHRRTSNVAANAIDCTKHGLSTLKNCIQIRWQVAMDNALSRSARFAFQLALNERHVKMIKWLLVHQPAKICLECVKYGTYEMSAVQRAVASRDRNIDTTTLCPHCALQGDPPMEVPACGERMSGDAYCACVVLLPPSD</sequence>
<protein>
    <submittedName>
        <fullName evidence="2">Aste57867_2277 protein</fullName>
    </submittedName>
</protein>
<gene>
    <name evidence="2" type="primary">Aste57867_2277</name>
    <name evidence="1" type="ORF">As57867_002272</name>
    <name evidence="2" type="ORF">ASTE57867_2277</name>
</gene>
<dbReference type="OrthoDB" id="4429489at2759"/>
<organism evidence="2 3">
    <name type="scientific">Aphanomyces stellatus</name>
    <dbReference type="NCBI Taxonomy" id="120398"/>
    <lineage>
        <taxon>Eukaryota</taxon>
        <taxon>Sar</taxon>
        <taxon>Stramenopiles</taxon>
        <taxon>Oomycota</taxon>
        <taxon>Saprolegniomycetes</taxon>
        <taxon>Saprolegniales</taxon>
        <taxon>Verrucalvaceae</taxon>
        <taxon>Aphanomyces</taxon>
    </lineage>
</organism>
<dbReference type="InterPro" id="IPR002110">
    <property type="entry name" value="Ankyrin_rpt"/>
</dbReference>
<dbReference type="InterPro" id="IPR036770">
    <property type="entry name" value="Ankyrin_rpt-contain_sf"/>
</dbReference>
<reference evidence="2 3" key="1">
    <citation type="submission" date="2019-03" db="EMBL/GenBank/DDBJ databases">
        <authorList>
            <person name="Gaulin E."/>
            <person name="Dumas B."/>
        </authorList>
    </citation>
    <scope>NUCLEOTIDE SEQUENCE [LARGE SCALE GENOMIC DNA]</scope>
    <source>
        <strain evidence="2">CBS 568.67</strain>
    </source>
</reference>
<dbReference type="SUPFAM" id="SSF48403">
    <property type="entry name" value="Ankyrin repeat"/>
    <property type="match status" value="2"/>
</dbReference>
<reference evidence="1" key="2">
    <citation type="submission" date="2019-06" db="EMBL/GenBank/DDBJ databases">
        <title>Genomics analysis of Aphanomyces spp. identifies a new class of oomycete effector associated with host adaptation.</title>
        <authorList>
            <person name="Gaulin E."/>
        </authorList>
    </citation>
    <scope>NUCLEOTIDE SEQUENCE</scope>
    <source>
        <strain evidence="1">CBS 578.67</strain>
    </source>
</reference>
<evidence type="ECO:0000313" key="1">
    <source>
        <dbReference type="EMBL" id="KAF0717462.1"/>
    </source>
</evidence>
<dbReference type="EMBL" id="CAADRA010000247">
    <property type="protein sequence ID" value="VFT79480.1"/>
    <property type="molecule type" value="Genomic_DNA"/>
</dbReference>
<dbReference type="EMBL" id="VJMH01000247">
    <property type="protein sequence ID" value="KAF0717462.1"/>
    <property type="molecule type" value="Genomic_DNA"/>
</dbReference>
<keyword evidence="3" id="KW-1185">Reference proteome</keyword>